<proteinExistence type="predicted"/>
<reference evidence="1" key="1">
    <citation type="submission" date="2021-10" db="EMBL/GenBank/DDBJ databases">
        <title>Tropical sea cucumber genome reveals ecological adaptation and Cuvierian tubules defense mechanism.</title>
        <authorList>
            <person name="Chen T."/>
        </authorList>
    </citation>
    <scope>NUCLEOTIDE SEQUENCE</scope>
    <source>
        <strain evidence="1">Nanhai2018</strain>
        <tissue evidence="1">Muscle</tissue>
    </source>
</reference>
<evidence type="ECO:0000313" key="1">
    <source>
        <dbReference type="EMBL" id="KAJ8039568.1"/>
    </source>
</evidence>
<keyword evidence="2" id="KW-1185">Reference proteome</keyword>
<name>A0A9Q1HBP0_HOLLE</name>
<organism evidence="1 2">
    <name type="scientific">Holothuria leucospilota</name>
    <name type="common">Black long sea cucumber</name>
    <name type="synonym">Mertensiothuria leucospilota</name>
    <dbReference type="NCBI Taxonomy" id="206669"/>
    <lineage>
        <taxon>Eukaryota</taxon>
        <taxon>Metazoa</taxon>
        <taxon>Echinodermata</taxon>
        <taxon>Eleutherozoa</taxon>
        <taxon>Echinozoa</taxon>
        <taxon>Holothuroidea</taxon>
        <taxon>Aspidochirotacea</taxon>
        <taxon>Aspidochirotida</taxon>
        <taxon>Holothuriidae</taxon>
        <taxon>Holothuria</taxon>
    </lineage>
</organism>
<sequence length="62" mass="7663">MPDDFLPVQTAVTVYSPLMLRWRDLWPHSELMQKRKMKYQFGCCWRRRRRMLKLKMKFSPSG</sequence>
<evidence type="ECO:0000313" key="2">
    <source>
        <dbReference type="Proteomes" id="UP001152320"/>
    </source>
</evidence>
<protein>
    <submittedName>
        <fullName evidence="1">Uncharacterized protein</fullName>
    </submittedName>
</protein>
<dbReference type="EMBL" id="JAIZAY010000007">
    <property type="protein sequence ID" value="KAJ8039568.1"/>
    <property type="molecule type" value="Genomic_DNA"/>
</dbReference>
<accession>A0A9Q1HBP0</accession>
<dbReference type="AlphaFoldDB" id="A0A9Q1HBP0"/>
<comment type="caution">
    <text evidence="1">The sequence shown here is derived from an EMBL/GenBank/DDBJ whole genome shotgun (WGS) entry which is preliminary data.</text>
</comment>
<gene>
    <name evidence="1" type="ORF">HOLleu_17328</name>
</gene>
<dbReference type="Proteomes" id="UP001152320">
    <property type="component" value="Chromosome 7"/>
</dbReference>